<dbReference type="Pfam" id="PF00440">
    <property type="entry name" value="TetR_N"/>
    <property type="match status" value="1"/>
</dbReference>
<dbReference type="InParanoid" id="E3J9X6"/>
<dbReference type="KEGG" id="fri:FraEuI1c_0455"/>
<dbReference type="HOGENOM" id="CLU_069356_40_0_11"/>
<dbReference type="EMBL" id="CP002299">
    <property type="protein sequence ID" value="ADP78538.1"/>
    <property type="molecule type" value="Genomic_DNA"/>
</dbReference>
<dbReference type="InterPro" id="IPR009057">
    <property type="entry name" value="Homeodomain-like_sf"/>
</dbReference>
<evidence type="ECO:0000256" key="1">
    <source>
        <dbReference type="ARBA" id="ARBA00023015"/>
    </source>
</evidence>
<accession>E3J9X6</accession>
<dbReference type="PANTHER" id="PTHR30055:SF220">
    <property type="entry name" value="TETR-FAMILY REGULATORY PROTEIN"/>
    <property type="match status" value="1"/>
</dbReference>
<dbReference type="PANTHER" id="PTHR30055">
    <property type="entry name" value="HTH-TYPE TRANSCRIPTIONAL REGULATOR RUTR"/>
    <property type="match status" value="1"/>
</dbReference>
<dbReference type="eggNOG" id="COG1309">
    <property type="taxonomic scope" value="Bacteria"/>
</dbReference>
<dbReference type="GO" id="GO:0000976">
    <property type="term" value="F:transcription cis-regulatory region binding"/>
    <property type="evidence" value="ECO:0007669"/>
    <property type="project" value="TreeGrafter"/>
</dbReference>
<evidence type="ECO:0000313" key="7">
    <source>
        <dbReference type="Proteomes" id="UP000002484"/>
    </source>
</evidence>
<keyword evidence="2 4" id="KW-0238">DNA-binding</keyword>
<organism evidence="6 7">
    <name type="scientific">Pseudofrankia inefficax (strain DSM 45817 / CECT 9037 / DDB 130130 / EuI1c)</name>
    <name type="common">Frankia inefficax</name>
    <dbReference type="NCBI Taxonomy" id="298654"/>
    <lineage>
        <taxon>Bacteria</taxon>
        <taxon>Bacillati</taxon>
        <taxon>Actinomycetota</taxon>
        <taxon>Actinomycetes</taxon>
        <taxon>Frankiales</taxon>
        <taxon>Frankiaceae</taxon>
        <taxon>Pseudofrankia</taxon>
    </lineage>
</organism>
<keyword evidence="7" id="KW-1185">Reference proteome</keyword>
<evidence type="ECO:0000256" key="4">
    <source>
        <dbReference type="PROSITE-ProRule" id="PRU00335"/>
    </source>
</evidence>
<dbReference type="GO" id="GO:0003700">
    <property type="term" value="F:DNA-binding transcription factor activity"/>
    <property type="evidence" value="ECO:0007669"/>
    <property type="project" value="TreeGrafter"/>
</dbReference>
<evidence type="ECO:0000313" key="6">
    <source>
        <dbReference type="EMBL" id="ADP78538.1"/>
    </source>
</evidence>
<dbReference type="SUPFAM" id="SSF48498">
    <property type="entry name" value="Tetracyclin repressor-like, C-terminal domain"/>
    <property type="match status" value="1"/>
</dbReference>
<dbReference type="Gene3D" id="1.10.357.10">
    <property type="entry name" value="Tetracycline Repressor, domain 2"/>
    <property type="match status" value="1"/>
</dbReference>
<feature type="DNA-binding region" description="H-T-H motif" evidence="4">
    <location>
        <begin position="36"/>
        <end position="55"/>
    </location>
</feature>
<dbReference type="InterPro" id="IPR001647">
    <property type="entry name" value="HTH_TetR"/>
</dbReference>
<dbReference type="Pfam" id="PF13305">
    <property type="entry name" value="TetR_C_33"/>
    <property type="match status" value="1"/>
</dbReference>
<dbReference type="PROSITE" id="PS50977">
    <property type="entry name" value="HTH_TETR_2"/>
    <property type="match status" value="1"/>
</dbReference>
<proteinExistence type="predicted"/>
<sequence>MPTEEPSRPYHHGHLREALVEAGVGLARTGGPEAVVLRSATRAAGVSHNAAYRHFDDRDELLRAVCERCMSQLAQLMEARIDAVPLEGDPVADAWLRLGALGSAYVEFATSEPGWFRTAFAVPRTTHMFQPGEGVGNCGLGPYEMLGAGLDELVRVGAIPAERRPGAEYVAWSAVHGLSSLIIDGPLRELPDDERARALDTVLEAVVRGL</sequence>
<keyword evidence="3" id="KW-0804">Transcription</keyword>
<keyword evidence="1" id="KW-0805">Transcription regulation</keyword>
<evidence type="ECO:0000256" key="2">
    <source>
        <dbReference type="ARBA" id="ARBA00023125"/>
    </source>
</evidence>
<dbReference type="InterPro" id="IPR050109">
    <property type="entry name" value="HTH-type_TetR-like_transc_reg"/>
</dbReference>
<evidence type="ECO:0000259" key="5">
    <source>
        <dbReference type="PROSITE" id="PS50977"/>
    </source>
</evidence>
<protein>
    <submittedName>
        <fullName evidence="6">Regulatory protein TetR</fullName>
    </submittedName>
</protein>
<dbReference type="AlphaFoldDB" id="E3J9X6"/>
<feature type="domain" description="HTH tetR-type" evidence="5">
    <location>
        <begin position="13"/>
        <end position="73"/>
    </location>
</feature>
<dbReference type="InterPro" id="IPR025996">
    <property type="entry name" value="MT1864/Rv1816-like_C"/>
</dbReference>
<reference evidence="6 7" key="1">
    <citation type="submission" date="2010-10" db="EMBL/GenBank/DDBJ databases">
        <title>Complete sequence of Frankia sp. EuI1c.</title>
        <authorList>
            <consortium name="US DOE Joint Genome Institute"/>
            <person name="Lucas S."/>
            <person name="Copeland A."/>
            <person name="Lapidus A."/>
            <person name="Cheng J.-F."/>
            <person name="Bruce D."/>
            <person name="Goodwin L."/>
            <person name="Pitluck S."/>
            <person name="Chertkov O."/>
            <person name="Detter J.C."/>
            <person name="Han C."/>
            <person name="Tapia R."/>
            <person name="Land M."/>
            <person name="Hauser L."/>
            <person name="Jeffries C."/>
            <person name="Kyrpides N."/>
            <person name="Ivanova N."/>
            <person name="Mikhailova N."/>
            <person name="Beauchemin N."/>
            <person name="Sen A."/>
            <person name="Sur S.A."/>
            <person name="Gtari M."/>
            <person name="Wall L."/>
            <person name="Tisa L."/>
            <person name="Woyke T."/>
        </authorList>
    </citation>
    <scope>NUCLEOTIDE SEQUENCE [LARGE SCALE GENOMIC DNA]</scope>
    <source>
        <strain evidence="7">DSM 45817 / CECT 9037 / EuI1c</strain>
    </source>
</reference>
<name>E3J9X6_PSEI1</name>
<dbReference type="SUPFAM" id="SSF46689">
    <property type="entry name" value="Homeodomain-like"/>
    <property type="match status" value="1"/>
</dbReference>
<dbReference type="RefSeq" id="WP_013421660.1">
    <property type="nucleotide sequence ID" value="NC_014666.1"/>
</dbReference>
<dbReference type="Proteomes" id="UP000002484">
    <property type="component" value="Chromosome"/>
</dbReference>
<dbReference type="InterPro" id="IPR036271">
    <property type="entry name" value="Tet_transcr_reg_TetR-rel_C_sf"/>
</dbReference>
<evidence type="ECO:0000256" key="3">
    <source>
        <dbReference type="ARBA" id="ARBA00023163"/>
    </source>
</evidence>
<gene>
    <name evidence="6" type="ordered locus">FraEuI1c_0455</name>
</gene>
<dbReference type="OrthoDB" id="3173376at2"/>